<dbReference type="AlphaFoldDB" id="A0AA35Z7W3"/>
<name>A0AA35Z7W3_LACSI</name>
<dbReference type="EMBL" id="OX465081">
    <property type="protein sequence ID" value="CAI9287284.1"/>
    <property type="molecule type" value="Genomic_DNA"/>
</dbReference>
<proteinExistence type="predicted"/>
<organism evidence="1 2">
    <name type="scientific">Lactuca saligna</name>
    <name type="common">Willowleaf lettuce</name>
    <dbReference type="NCBI Taxonomy" id="75948"/>
    <lineage>
        <taxon>Eukaryota</taxon>
        <taxon>Viridiplantae</taxon>
        <taxon>Streptophyta</taxon>
        <taxon>Embryophyta</taxon>
        <taxon>Tracheophyta</taxon>
        <taxon>Spermatophyta</taxon>
        <taxon>Magnoliopsida</taxon>
        <taxon>eudicotyledons</taxon>
        <taxon>Gunneridae</taxon>
        <taxon>Pentapetalae</taxon>
        <taxon>asterids</taxon>
        <taxon>campanulids</taxon>
        <taxon>Asterales</taxon>
        <taxon>Asteraceae</taxon>
        <taxon>Cichorioideae</taxon>
        <taxon>Cichorieae</taxon>
        <taxon>Lactucinae</taxon>
        <taxon>Lactuca</taxon>
    </lineage>
</organism>
<keyword evidence="2" id="KW-1185">Reference proteome</keyword>
<protein>
    <submittedName>
        <fullName evidence="1">Uncharacterized protein</fullName>
    </submittedName>
</protein>
<reference evidence="1" key="1">
    <citation type="submission" date="2023-04" db="EMBL/GenBank/DDBJ databases">
        <authorList>
            <person name="Vijverberg K."/>
            <person name="Xiong W."/>
            <person name="Schranz E."/>
        </authorList>
    </citation>
    <scope>NUCLEOTIDE SEQUENCE</scope>
</reference>
<gene>
    <name evidence="1" type="ORF">LSALG_LOCUS26651</name>
</gene>
<dbReference type="Proteomes" id="UP001177003">
    <property type="component" value="Chromosome 5"/>
</dbReference>
<accession>A0AA35Z7W3</accession>
<evidence type="ECO:0000313" key="2">
    <source>
        <dbReference type="Proteomes" id="UP001177003"/>
    </source>
</evidence>
<evidence type="ECO:0000313" key="1">
    <source>
        <dbReference type="EMBL" id="CAI9287284.1"/>
    </source>
</evidence>
<sequence>MQRGATQELEMIRVAVEDFLPKTNLGRSLFVCAIWIERGRIRFLNFWNYGSSFLRHLFMLNIRMSSKLTSLSHVAPLSQPSLQALLQLVTGQHSLHLVIVVPQFEKDRFSFMHLTKWVWVCVQG</sequence>